<evidence type="ECO:0000313" key="2">
    <source>
        <dbReference type="EMBL" id="EKG10956.1"/>
    </source>
</evidence>
<comment type="caution">
    <text evidence="2">The sequence shown here is derived from an EMBL/GenBank/DDBJ whole genome shotgun (WGS) entry which is preliminary data.</text>
</comment>
<sequence length="178" mass="20197">MENFSHFIVLYVSTVTIAAFPIPVSQPPGSRRRARTFGLIPIGFEKVSCRLVSRTGQCYLHRYTCHPNLSGCYQARMSEQLVLNNHQYSLTITGPRRGEGEKRPLALSPSSLFCTPQWEPDCWSHGHPGRQARTSFPSVGVPAYATQTYYLADNQDPRYPTDWKDGDKIDVVRYCDHT</sequence>
<feature type="transmembrane region" description="Helical" evidence="1">
    <location>
        <begin position="6"/>
        <end position="25"/>
    </location>
</feature>
<accession>K2QM43</accession>
<dbReference type="HOGENOM" id="CLU_1510898_0_0_1"/>
<keyword evidence="1" id="KW-1133">Transmembrane helix</keyword>
<dbReference type="Proteomes" id="UP000007129">
    <property type="component" value="Unassembled WGS sequence"/>
</dbReference>
<proteinExistence type="predicted"/>
<evidence type="ECO:0000256" key="1">
    <source>
        <dbReference type="SAM" id="Phobius"/>
    </source>
</evidence>
<keyword evidence="1" id="KW-0472">Membrane</keyword>
<dbReference type="AlphaFoldDB" id="K2QM43"/>
<name>K2QM43_MACPH</name>
<protein>
    <submittedName>
        <fullName evidence="2">Uncharacterized protein</fullName>
    </submittedName>
</protein>
<keyword evidence="1" id="KW-0812">Transmembrane</keyword>
<reference evidence="2 3" key="1">
    <citation type="journal article" date="2012" name="BMC Genomics">
        <title>Tools to kill: Genome of one of the most destructive plant pathogenic fungi Macrophomina phaseolina.</title>
        <authorList>
            <person name="Islam M.S."/>
            <person name="Haque M.S."/>
            <person name="Islam M.M."/>
            <person name="Emdad E.M."/>
            <person name="Halim A."/>
            <person name="Hossen Q.M.M."/>
            <person name="Hossain M.Z."/>
            <person name="Ahmed B."/>
            <person name="Rahim S."/>
            <person name="Rahman M.S."/>
            <person name="Alam M.M."/>
            <person name="Hou S."/>
            <person name="Wan X."/>
            <person name="Saito J.A."/>
            <person name="Alam M."/>
        </authorList>
    </citation>
    <scope>NUCLEOTIDE SEQUENCE [LARGE SCALE GENOMIC DNA]</scope>
    <source>
        <strain evidence="2 3">MS6</strain>
    </source>
</reference>
<dbReference type="VEuPathDB" id="FungiDB:MPH_11959"/>
<evidence type="ECO:0000313" key="3">
    <source>
        <dbReference type="Proteomes" id="UP000007129"/>
    </source>
</evidence>
<organism evidence="2 3">
    <name type="scientific">Macrophomina phaseolina (strain MS6)</name>
    <name type="common">Charcoal rot fungus</name>
    <dbReference type="NCBI Taxonomy" id="1126212"/>
    <lineage>
        <taxon>Eukaryota</taxon>
        <taxon>Fungi</taxon>
        <taxon>Dikarya</taxon>
        <taxon>Ascomycota</taxon>
        <taxon>Pezizomycotina</taxon>
        <taxon>Dothideomycetes</taxon>
        <taxon>Dothideomycetes incertae sedis</taxon>
        <taxon>Botryosphaeriales</taxon>
        <taxon>Botryosphaeriaceae</taxon>
        <taxon>Macrophomina</taxon>
    </lineage>
</organism>
<dbReference type="InParanoid" id="K2QM43"/>
<dbReference type="EMBL" id="AHHD01000500">
    <property type="protein sequence ID" value="EKG10956.1"/>
    <property type="molecule type" value="Genomic_DNA"/>
</dbReference>
<gene>
    <name evidence="2" type="ORF">MPH_11959</name>
</gene>